<dbReference type="Proteomes" id="UP000530928">
    <property type="component" value="Unassembled WGS sequence"/>
</dbReference>
<evidence type="ECO:0000256" key="1">
    <source>
        <dbReference type="SAM" id="MobiDB-lite"/>
    </source>
</evidence>
<feature type="region of interest" description="Disordered" evidence="1">
    <location>
        <begin position="280"/>
        <end position="321"/>
    </location>
</feature>
<evidence type="ECO:0000313" key="2">
    <source>
        <dbReference type="EMBL" id="MBA2897655.1"/>
    </source>
</evidence>
<keyword evidence="3" id="KW-1185">Reference proteome</keyword>
<comment type="caution">
    <text evidence="2">The sequence shown here is derived from an EMBL/GenBank/DDBJ whole genome shotgun (WGS) entry which is preliminary data.</text>
</comment>
<organism evidence="2 3">
    <name type="scientific">Nonomuraea soli</name>
    <dbReference type="NCBI Taxonomy" id="1032476"/>
    <lineage>
        <taxon>Bacteria</taxon>
        <taxon>Bacillati</taxon>
        <taxon>Actinomycetota</taxon>
        <taxon>Actinomycetes</taxon>
        <taxon>Streptosporangiales</taxon>
        <taxon>Streptosporangiaceae</taxon>
        <taxon>Nonomuraea</taxon>
    </lineage>
</organism>
<gene>
    <name evidence="2" type="ORF">HNR30_009057</name>
</gene>
<protein>
    <submittedName>
        <fullName evidence="2">Uncharacterized protein</fullName>
    </submittedName>
</protein>
<accession>A0A7W0HVY7</accession>
<reference evidence="2 3" key="1">
    <citation type="submission" date="2020-07" db="EMBL/GenBank/DDBJ databases">
        <title>Genomic Encyclopedia of Type Strains, Phase IV (KMG-IV): sequencing the most valuable type-strain genomes for metagenomic binning, comparative biology and taxonomic classification.</title>
        <authorList>
            <person name="Goeker M."/>
        </authorList>
    </citation>
    <scope>NUCLEOTIDE SEQUENCE [LARGE SCALE GENOMIC DNA]</scope>
    <source>
        <strain evidence="2 3">DSM 45533</strain>
    </source>
</reference>
<evidence type="ECO:0000313" key="3">
    <source>
        <dbReference type="Proteomes" id="UP000530928"/>
    </source>
</evidence>
<name>A0A7W0HVY7_9ACTN</name>
<proteinExistence type="predicted"/>
<dbReference type="AlphaFoldDB" id="A0A7W0HVY7"/>
<dbReference type="EMBL" id="JACDUR010000012">
    <property type="protein sequence ID" value="MBA2897655.1"/>
    <property type="molecule type" value="Genomic_DNA"/>
</dbReference>
<feature type="compositionally biased region" description="Basic and acidic residues" evidence="1">
    <location>
        <begin position="306"/>
        <end position="321"/>
    </location>
</feature>
<dbReference type="RefSeq" id="WP_181616345.1">
    <property type="nucleotide sequence ID" value="NZ_BAABAM010000014.1"/>
</dbReference>
<sequence>MTKPTTDRLSIDYGVHDVGSLASGAVDPRGDLTVSREIQAPARAHLPLTVWLAAADAESVSTCSAGCCQPVSGPLARQLVSACTRIGETVIHLGAANHQVVSAALSAGCLPVAVFADAGRAGVTWTRLARTHPGHDLEVIDLRITDPADREHSVLADLEGGAGLVVAELPCQQAPAAGVQRGSGIEAGVLDFAVMAGLLKPSGHLAVVTGLHRAGRVADPLPGIIARARAAGLVYLQHIIALCQPARGDYIEPHLPRRVRALRQELPECAGLPQSARAHSDVLLFTKPKTPASSPAPEPEPAESFGEPRDPATADPAGQER</sequence>